<keyword evidence="2" id="KW-1185">Reference proteome</keyword>
<name>A0ABV6RD80_9MICO</name>
<evidence type="ECO:0000313" key="1">
    <source>
        <dbReference type="EMBL" id="MFC0674950.1"/>
    </source>
</evidence>
<proteinExistence type="predicted"/>
<protein>
    <submittedName>
        <fullName evidence="1">Uncharacterized protein</fullName>
    </submittedName>
</protein>
<dbReference type="Proteomes" id="UP001589793">
    <property type="component" value="Unassembled WGS sequence"/>
</dbReference>
<dbReference type="EMBL" id="JBHLSV010000017">
    <property type="protein sequence ID" value="MFC0674950.1"/>
    <property type="molecule type" value="Genomic_DNA"/>
</dbReference>
<evidence type="ECO:0000313" key="2">
    <source>
        <dbReference type="Proteomes" id="UP001589793"/>
    </source>
</evidence>
<dbReference type="RefSeq" id="WP_376981517.1">
    <property type="nucleotide sequence ID" value="NZ_JBHLSV010000017.1"/>
</dbReference>
<gene>
    <name evidence="1" type="ORF">ACFFF6_13360</name>
</gene>
<comment type="caution">
    <text evidence="1">The sequence shown here is derived from an EMBL/GenBank/DDBJ whole genome shotgun (WGS) entry which is preliminary data.</text>
</comment>
<organism evidence="1 2">
    <name type="scientific">Brachybacterium hainanense</name>
    <dbReference type="NCBI Taxonomy" id="1541174"/>
    <lineage>
        <taxon>Bacteria</taxon>
        <taxon>Bacillati</taxon>
        <taxon>Actinomycetota</taxon>
        <taxon>Actinomycetes</taxon>
        <taxon>Micrococcales</taxon>
        <taxon>Dermabacteraceae</taxon>
        <taxon>Brachybacterium</taxon>
    </lineage>
</organism>
<accession>A0ABV6RD80</accession>
<reference evidence="1 2" key="1">
    <citation type="submission" date="2024-09" db="EMBL/GenBank/DDBJ databases">
        <authorList>
            <person name="Sun Q."/>
            <person name="Mori K."/>
        </authorList>
    </citation>
    <scope>NUCLEOTIDE SEQUENCE [LARGE SCALE GENOMIC DNA]</scope>
    <source>
        <strain evidence="1 2">CICC 10874</strain>
    </source>
</reference>
<sequence>MPRVMGLPVPLIVVGLVLSVSMGMMLSKALELSTTGTDSIGSGSIDASGGPGKNSAGLPVISESTLGIEVQRLLDSGTVLASTASFDVQRCLDEQSITVNKILTMEEVAWGPDGSRAWLIIHGPVDRESLRANGGVVDAIVVLPSCGLGSPDSGPSNRLWAGSTMVGSV</sequence>